<evidence type="ECO:0000259" key="9">
    <source>
        <dbReference type="PROSITE" id="PS50839"/>
    </source>
</evidence>
<organism evidence="11 12">
    <name type="scientific">Methylomonas koyamae</name>
    <dbReference type="NCBI Taxonomy" id="702114"/>
    <lineage>
        <taxon>Bacteria</taxon>
        <taxon>Pseudomonadati</taxon>
        <taxon>Pseudomonadota</taxon>
        <taxon>Gammaproteobacteria</taxon>
        <taxon>Methylococcales</taxon>
        <taxon>Methylococcaceae</taxon>
        <taxon>Methylomonas</taxon>
    </lineage>
</organism>
<reference evidence="11 12" key="1">
    <citation type="submission" date="2016-03" db="EMBL/GenBank/DDBJ databases">
        <authorList>
            <person name="Ploux O."/>
        </authorList>
    </citation>
    <scope>NUCLEOTIDE SEQUENCE [LARGE SCALE GENOMIC DNA]</scope>
    <source>
        <strain evidence="11 12">R-45378</strain>
    </source>
</reference>
<evidence type="ECO:0000256" key="3">
    <source>
        <dbReference type="ARBA" id="ARBA00022692"/>
    </source>
</evidence>
<evidence type="ECO:0000256" key="5">
    <source>
        <dbReference type="ARBA" id="ARBA00023136"/>
    </source>
</evidence>
<dbReference type="InterPro" id="IPR000160">
    <property type="entry name" value="GGDEF_dom"/>
</dbReference>
<evidence type="ECO:0000256" key="2">
    <source>
        <dbReference type="ARBA" id="ARBA00004370"/>
    </source>
</evidence>
<dbReference type="SUPFAM" id="SSF55073">
    <property type="entry name" value="Nucleotide cyclase"/>
    <property type="match status" value="1"/>
</dbReference>
<feature type="transmembrane region" description="Helical" evidence="6">
    <location>
        <begin position="16"/>
        <end position="35"/>
    </location>
</feature>
<evidence type="ECO:0000259" key="10">
    <source>
        <dbReference type="PROSITE" id="PS50887"/>
    </source>
</evidence>
<dbReference type="NCBIfam" id="TIGR00229">
    <property type="entry name" value="sensory_box"/>
    <property type="match status" value="2"/>
</dbReference>
<dbReference type="InterPro" id="IPR000014">
    <property type="entry name" value="PAS"/>
</dbReference>
<dbReference type="SMART" id="SM00267">
    <property type="entry name" value="GGDEF"/>
    <property type="match status" value="1"/>
</dbReference>
<comment type="subcellular location">
    <subcellularLocation>
        <location evidence="2">Membrane</location>
    </subcellularLocation>
</comment>
<dbReference type="GO" id="GO:0007165">
    <property type="term" value="P:signal transduction"/>
    <property type="evidence" value="ECO:0007669"/>
    <property type="project" value="UniProtKB-ARBA"/>
</dbReference>
<feature type="domain" description="PAS" evidence="7">
    <location>
        <begin position="484"/>
        <end position="530"/>
    </location>
</feature>
<dbReference type="InterPro" id="IPR029787">
    <property type="entry name" value="Nucleotide_cyclase"/>
</dbReference>
<dbReference type="InterPro" id="IPR035965">
    <property type="entry name" value="PAS-like_dom_sf"/>
</dbReference>
<dbReference type="GO" id="GO:0016020">
    <property type="term" value="C:membrane"/>
    <property type="evidence" value="ECO:0007669"/>
    <property type="project" value="UniProtKB-SubCell"/>
</dbReference>
<evidence type="ECO:0008006" key="13">
    <source>
        <dbReference type="Google" id="ProtNLM"/>
    </source>
</evidence>
<dbReference type="Gene3D" id="3.30.450.20">
    <property type="entry name" value="PAS domain"/>
    <property type="match status" value="2"/>
</dbReference>
<keyword evidence="4 6" id="KW-1133">Transmembrane helix</keyword>
<comment type="caution">
    <text evidence="11">The sequence shown here is derived from an EMBL/GenBank/DDBJ whole genome shotgun (WGS) entry which is preliminary data.</text>
</comment>
<dbReference type="InterPro" id="IPR052155">
    <property type="entry name" value="Biofilm_reg_signaling"/>
</dbReference>
<dbReference type="CDD" id="cd00130">
    <property type="entry name" value="PAS"/>
    <property type="match status" value="2"/>
</dbReference>
<feature type="transmembrane region" description="Helical" evidence="6">
    <location>
        <begin position="322"/>
        <end position="343"/>
    </location>
</feature>
<feature type="domain" description="GGDEF" evidence="10">
    <location>
        <begin position="641"/>
        <end position="774"/>
    </location>
</feature>
<dbReference type="InterPro" id="IPR043128">
    <property type="entry name" value="Rev_trsase/Diguanyl_cyclase"/>
</dbReference>
<dbReference type="SUPFAM" id="SSF55785">
    <property type="entry name" value="PYP-like sensor domain (PAS domain)"/>
    <property type="match status" value="2"/>
</dbReference>
<dbReference type="NCBIfam" id="TIGR00254">
    <property type="entry name" value="GGDEF"/>
    <property type="match status" value="1"/>
</dbReference>
<dbReference type="PANTHER" id="PTHR44757">
    <property type="entry name" value="DIGUANYLATE CYCLASE DGCP"/>
    <property type="match status" value="1"/>
</dbReference>
<feature type="domain" description="PAS" evidence="7">
    <location>
        <begin position="362"/>
        <end position="416"/>
    </location>
</feature>
<dbReference type="CDD" id="cd01949">
    <property type="entry name" value="GGDEF"/>
    <property type="match status" value="1"/>
</dbReference>
<dbReference type="Gene3D" id="3.30.450.350">
    <property type="entry name" value="CHASE domain"/>
    <property type="match status" value="1"/>
</dbReference>
<evidence type="ECO:0000259" key="8">
    <source>
        <dbReference type="PROSITE" id="PS50113"/>
    </source>
</evidence>
<dbReference type="InterPro" id="IPR000700">
    <property type="entry name" value="PAS-assoc_C"/>
</dbReference>
<evidence type="ECO:0000256" key="6">
    <source>
        <dbReference type="SAM" id="Phobius"/>
    </source>
</evidence>
<evidence type="ECO:0000313" key="11">
    <source>
        <dbReference type="EMBL" id="OAI14784.1"/>
    </source>
</evidence>
<comment type="cofactor">
    <cofactor evidence="1">
        <name>Mg(2+)</name>
        <dbReference type="ChEBI" id="CHEBI:18420"/>
    </cofactor>
</comment>
<dbReference type="InterPro" id="IPR001610">
    <property type="entry name" value="PAC"/>
</dbReference>
<dbReference type="EMBL" id="LUUJ01000086">
    <property type="protein sequence ID" value="OAI14784.1"/>
    <property type="molecule type" value="Genomic_DNA"/>
</dbReference>
<proteinExistence type="predicted"/>
<keyword evidence="5 6" id="KW-0472">Membrane</keyword>
<dbReference type="InterPro" id="IPR042240">
    <property type="entry name" value="CHASE_sf"/>
</dbReference>
<dbReference type="SMART" id="SM00091">
    <property type="entry name" value="PAS"/>
    <property type="match status" value="2"/>
</dbReference>
<evidence type="ECO:0000259" key="7">
    <source>
        <dbReference type="PROSITE" id="PS50112"/>
    </source>
</evidence>
<accession>A0A177NAZ7</accession>
<dbReference type="Proteomes" id="UP000077857">
    <property type="component" value="Unassembled WGS sequence"/>
</dbReference>
<protein>
    <recommendedName>
        <fullName evidence="13">Diguanylate cyclase</fullName>
    </recommendedName>
</protein>
<dbReference type="PROSITE" id="PS50839">
    <property type="entry name" value="CHASE"/>
    <property type="match status" value="1"/>
</dbReference>
<dbReference type="RefSeq" id="WP_064040956.1">
    <property type="nucleotide sequence ID" value="NZ_LUUJ01000086.1"/>
</dbReference>
<dbReference type="InterPro" id="IPR006189">
    <property type="entry name" value="CHASE_dom"/>
</dbReference>
<dbReference type="OrthoDB" id="9812260at2"/>
<dbReference type="FunFam" id="3.30.70.270:FF:000001">
    <property type="entry name" value="Diguanylate cyclase domain protein"/>
    <property type="match status" value="1"/>
</dbReference>
<feature type="domain" description="PAC" evidence="8">
    <location>
        <begin position="557"/>
        <end position="609"/>
    </location>
</feature>
<dbReference type="SMART" id="SM01079">
    <property type="entry name" value="CHASE"/>
    <property type="match status" value="1"/>
</dbReference>
<dbReference type="PROSITE" id="PS50112">
    <property type="entry name" value="PAS"/>
    <property type="match status" value="2"/>
</dbReference>
<keyword evidence="3 6" id="KW-0812">Transmembrane</keyword>
<dbReference type="PROSITE" id="PS50113">
    <property type="entry name" value="PAC"/>
    <property type="match status" value="1"/>
</dbReference>
<sequence length="781" mass="88450">MEFSSFGKPSLARYRHYLPVLLVLLVSAGFLFFAWQALDRNHRQRLHEYFEFEVERIASNISERMALHALTLRSAAGVFAASDEVTRNDWREFVEMLGLDQNHPGVQGVGYAQWIPADQLPAHIAQIRAQGFPEYGLSPDTPRAHYTSIVFLEPFSGRNLRAFGFDMFSEPVRREAMGRARDSGELAYSGKVILVQETKADAQAGMLAYFPVYRHGRVPQTVEQRRAALQGWVYIPYRMNDLLGAILGKQLSALRLEIFDADRLDGDGLLYDSNDTLDFQQPIVGGGRISSNRRLELGGRHWTLRFTELDGFRRTNKLEPPWPEFLAAAFISFLPVFFSAAYIKARRSSLIAAHLTESLKQSERRFRRLFENSPVAYAALDRSGCLLDVNPQLCALLDYPHDELVGKYLFDLLAEDADNAPDFGLKLQMLNHYGVLECELALRRRSGGTITVILDGRLQSRKTGGAVIHCILTNITERKRAEDNLQLAARVFAEAHEGITITDADGTIIDANPTFCAITGYPRDEVIGRNHSFLKSGKHDAEFYKNLWQLLQTEGCWQGEIWNRKKSGELYVELLTISAMRNPKGEIVNYVGLFSDITQSKLHQQALEEMAHHDPLTHLPNRTLFSDRFQQAMARCKRDNSILGVVYMDLDGFKQINDNLGHDTGDQLLVEVAARLRAGLREDDTVCRLGGDEFAVLMCGVESKQQCVQALKRIHQNVARTYRIGGRQVEIGISSGVTLYPFDPSNPDYLLRHADEAMYVAKRRGRDRFEFYQPDCSRESV</sequence>
<dbReference type="Gene3D" id="3.30.70.270">
    <property type="match status" value="1"/>
</dbReference>
<dbReference type="PANTHER" id="PTHR44757:SF2">
    <property type="entry name" value="BIOFILM ARCHITECTURE MAINTENANCE PROTEIN MBAA"/>
    <property type="match status" value="1"/>
</dbReference>
<evidence type="ECO:0000256" key="1">
    <source>
        <dbReference type="ARBA" id="ARBA00001946"/>
    </source>
</evidence>
<evidence type="ECO:0000313" key="12">
    <source>
        <dbReference type="Proteomes" id="UP000077857"/>
    </source>
</evidence>
<dbReference type="SMART" id="SM00086">
    <property type="entry name" value="PAC"/>
    <property type="match status" value="2"/>
</dbReference>
<dbReference type="PROSITE" id="PS50887">
    <property type="entry name" value="GGDEF"/>
    <property type="match status" value="1"/>
</dbReference>
<dbReference type="Pfam" id="PF00990">
    <property type="entry name" value="GGDEF"/>
    <property type="match status" value="1"/>
</dbReference>
<name>A0A177NAZ7_9GAMM</name>
<dbReference type="GO" id="GO:0003824">
    <property type="term" value="F:catalytic activity"/>
    <property type="evidence" value="ECO:0007669"/>
    <property type="project" value="UniProtKB-ARBA"/>
</dbReference>
<dbReference type="AlphaFoldDB" id="A0A177NAZ7"/>
<dbReference type="Pfam" id="PF13426">
    <property type="entry name" value="PAS_9"/>
    <property type="match status" value="2"/>
</dbReference>
<evidence type="ECO:0000256" key="4">
    <source>
        <dbReference type="ARBA" id="ARBA00022989"/>
    </source>
</evidence>
<feature type="domain" description="CHASE" evidence="9">
    <location>
        <begin position="146"/>
        <end position="305"/>
    </location>
</feature>
<dbReference type="Pfam" id="PF03924">
    <property type="entry name" value="CHASE"/>
    <property type="match status" value="1"/>
</dbReference>
<gene>
    <name evidence="11" type="ORF">A1507_00845</name>
</gene>